<dbReference type="GO" id="GO:0004197">
    <property type="term" value="F:cysteine-type endopeptidase activity"/>
    <property type="evidence" value="ECO:0007669"/>
    <property type="project" value="InterPro"/>
</dbReference>
<keyword evidence="1" id="KW-0732">Signal</keyword>
<feature type="domain" description="Caspase family p20" evidence="2">
    <location>
        <begin position="24"/>
        <end position="154"/>
    </location>
</feature>
<gene>
    <name evidence="3" type="ORF">IC761_32680</name>
</gene>
<organism evidence="3 4">
    <name type="scientific">Bradyrhizobium commune</name>
    <dbReference type="NCBI Taxonomy" id="83627"/>
    <lineage>
        <taxon>Bacteria</taxon>
        <taxon>Pseudomonadati</taxon>
        <taxon>Pseudomonadota</taxon>
        <taxon>Alphaproteobacteria</taxon>
        <taxon>Hyphomicrobiales</taxon>
        <taxon>Nitrobacteraceae</taxon>
        <taxon>Bradyrhizobium</taxon>
    </lineage>
</organism>
<dbReference type="Gene3D" id="3.40.50.1460">
    <property type="match status" value="1"/>
</dbReference>
<evidence type="ECO:0000259" key="2">
    <source>
        <dbReference type="PROSITE" id="PS50208"/>
    </source>
</evidence>
<reference evidence="3 4" key="1">
    <citation type="submission" date="2020-09" db="EMBL/GenBank/DDBJ databases">
        <title>Complete genomes of bradyrhizobia occurring on native shrubby legumes in Australia.</title>
        <authorList>
            <person name="Lafay B."/>
        </authorList>
    </citation>
    <scope>NUCLEOTIDE SEQUENCE [LARGE SCALE GENOMIC DNA]</scope>
    <source>
        <strain evidence="3 4">BDV5040</strain>
    </source>
</reference>
<evidence type="ECO:0000313" key="4">
    <source>
        <dbReference type="Proteomes" id="UP000594621"/>
    </source>
</evidence>
<dbReference type="SUPFAM" id="SSF52129">
    <property type="entry name" value="Caspase-like"/>
    <property type="match status" value="1"/>
</dbReference>
<name>A0A7S9D4P7_9BRAD</name>
<dbReference type="KEGG" id="bcou:IC761_32680"/>
<feature type="signal peptide" evidence="1">
    <location>
        <begin position="1"/>
        <end position="23"/>
    </location>
</feature>
<dbReference type="PANTHER" id="PTHR22576:SF37">
    <property type="entry name" value="MUCOSA-ASSOCIATED LYMPHOID TISSUE LYMPHOMA TRANSLOCATION PROTEIN 1"/>
    <property type="match status" value="1"/>
</dbReference>
<proteinExistence type="predicted"/>
<dbReference type="EMBL" id="CP061379">
    <property type="protein sequence ID" value="QPF91164.1"/>
    <property type="molecule type" value="Genomic_DNA"/>
</dbReference>
<dbReference type="RefSeq" id="WP_195800737.1">
    <property type="nucleotide sequence ID" value="NZ_CP061379.1"/>
</dbReference>
<dbReference type="GO" id="GO:0006508">
    <property type="term" value="P:proteolysis"/>
    <property type="evidence" value="ECO:0007669"/>
    <property type="project" value="InterPro"/>
</dbReference>
<dbReference type="InterPro" id="IPR011600">
    <property type="entry name" value="Pept_C14_caspase"/>
</dbReference>
<keyword evidence="4" id="KW-1185">Reference proteome</keyword>
<evidence type="ECO:0000313" key="3">
    <source>
        <dbReference type="EMBL" id="QPF91164.1"/>
    </source>
</evidence>
<dbReference type="Proteomes" id="UP000594621">
    <property type="component" value="Chromosome"/>
</dbReference>
<dbReference type="InterPro" id="IPR001309">
    <property type="entry name" value="Pept_C14_p20"/>
</dbReference>
<dbReference type="PROSITE" id="PS50208">
    <property type="entry name" value="CASPASE_P20"/>
    <property type="match status" value="1"/>
</dbReference>
<accession>A0A7S9D4P7</accession>
<dbReference type="Pfam" id="PF00656">
    <property type="entry name" value="Peptidase_C14"/>
    <property type="match status" value="1"/>
</dbReference>
<dbReference type="AlphaFoldDB" id="A0A7S9D4P7"/>
<dbReference type="InterPro" id="IPR052039">
    <property type="entry name" value="Caspase-related_regulators"/>
</dbReference>
<dbReference type="InterPro" id="IPR029030">
    <property type="entry name" value="Caspase-like_dom_sf"/>
</dbReference>
<evidence type="ECO:0000256" key="1">
    <source>
        <dbReference type="SAM" id="SignalP"/>
    </source>
</evidence>
<feature type="chain" id="PRO_5032568543" evidence="1">
    <location>
        <begin position="24"/>
        <end position="485"/>
    </location>
</feature>
<sequence>MRRLVAPLLMVLLVCCAGRPALADKRLAFVVGNSNYQNVVALANPANDAGAIADLFRKAAFDVVESRRDLNNTDMRRALRDFTEKTRDADIAVIYYAGHGMEVDGTNYLIPVDAVLERDTDAYDEAIALDRILQAIEPAKQLRLVILDACRDNPFVKSMKRTVASRSLGRGLAGVEPSRPNTLIAFAAKGGSTAQDGDTRNSPFTTALLKYLATPGLELGKAFRLVRDDVMNATGNKQEPFVYGSLGGNDVVLVPAVAPAPVPVANADIRADYELAERVSTREAWDSFIAAHPNGFYADLARAQRNKLERGRPPVPVADVEVKPASPPVVEQAKPAEVAVASRAPAETTQERSLPPDLPRLLQAELKRVGCKTGDVGGDWDASARRALAAFNDNAGTKFDIKLASLDALDSVRAKAGRVCPLECDRGFRAAGDACVKIVCDEGYVLGAKNSCEKRPERKATTTPRRGTGGGGRHCFVYGGNSFCE</sequence>
<protein>
    <submittedName>
        <fullName evidence="3">Caspase family protein</fullName>
    </submittedName>
</protein>
<dbReference type="PANTHER" id="PTHR22576">
    <property type="entry name" value="MUCOSA ASSOCIATED LYMPHOID TISSUE LYMPHOMA TRANSLOCATION PROTEIN 1/PARACASPASE"/>
    <property type="match status" value="1"/>
</dbReference>